<comment type="subcellular location">
    <subcellularLocation>
        <location evidence="1">Cell envelope</location>
    </subcellularLocation>
</comment>
<evidence type="ECO:0000256" key="3">
    <source>
        <dbReference type="ARBA" id="ARBA00023157"/>
    </source>
</evidence>
<dbReference type="InterPro" id="IPR050553">
    <property type="entry name" value="Thioredoxin_ResA/DsbE_sf"/>
</dbReference>
<dbReference type="STRING" id="333140.AWW68_08995"/>
<dbReference type="PANTHER" id="PTHR42852:SF6">
    <property type="entry name" value="THIOL:DISULFIDE INTERCHANGE PROTEIN DSBE"/>
    <property type="match status" value="1"/>
</dbReference>
<dbReference type="PROSITE" id="PS51352">
    <property type="entry name" value="THIOREDOXIN_2"/>
    <property type="match status" value="1"/>
</dbReference>
<evidence type="ECO:0000256" key="4">
    <source>
        <dbReference type="ARBA" id="ARBA00023284"/>
    </source>
</evidence>
<keyword evidence="3" id="KW-1015">Disulfide bond</keyword>
<dbReference type="Gene3D" id="3.40.30.10">
    <property type="entry name" value="Glutaredoxin"/>
    <property type="match status" value="1"/>
</dbReference>
<comment type="caution">
    <text evidence="6">The sequence shown here is derived from an EMBL/GenBank/DDBJ whole genome shotgun (WGS) entry which is preliminary data.</text>
</comment>
<dbReference type="PANTHER" id="PTHR42852">
    <property type="entry name" value="THIOL:DISULFIDE INTERCHANGE PROTEIN DSBE"/>
    <property type="match status" value="1"/>
</dbReference>
<accession>A0A150XB54</accession>
<evidence type="ECO:0000313" key="7">
    <source>
        <dbReference type="Proteomes" id="UP000075606"/>
    </source>
</evidence>
<keyword evidence="7" id="KW-1185">Reference proteome</keyword>
<gene>
    <name evidence="6" type="ORF">AWW68_08995</name>
</gene>
<sequence length="521" mass="61428">MILFSCSDKPSETAIEEKEKQNQITLIFKNPVQNGAYYKPNATKPSFYTTQTGDEIEFIDDNLITQRLHIDFEAEIDTVIILSRREWVEVGLYYKGVDQLKYLFQKGDTVLFDYEGSKPIAYVQNRSEGFRVTNFDLIERDSIATSEFTAAMFIEKQPLLNYFGEKGKNLEEYKQIRKKKEEVNLKNFTQEFDKKMEMLQSLKAKGLIDKRQYQYRVLNQYFQLAEIIAVENRLNPEIEANATTIYTEAINRVRNELPTSFNLRNDSLLYSNRYTSYFISSIRAEFNKKADYYEYKTEASGGRITNYPQAYDSVQVARHLSQIEKMKAQYYYVEYIFKDAGYFPIETRWEYLNKFKNQYQDTAMYNHLIDKYNIKFSIDNDLKLINTEGESTSLEALVASKQDKVIYVDFWASWCAPCIKEMPYSKEIQTEFDSDQLIYVYLSADRKDLPWENSMKRHELNTGLHFRIDNAGYTTKMEELNIPALPHYMIYHNGQLVNKDAPRPSEKDKLIAEFNRYLGDQ</sequence>
<protein>
    <recommendedName>
        <fullName evidence="5">Thioredoxin domain-containing protein</fullName>
    </recommendedName>
</protein>
<dbReference type="GO" id="GO:0030313">
    <property type="term" value="C:cell envelope"/>
    <property type="evidence" value="ECO:0007669"/>
    <property type="project" value="UniProtKB-SubCell"/>
</dbReference>
<reference evidence="6 7" key="1">
    <citation type="submission" date="2016-01" db="EMBL/GenBank/DDBJ databases">
        <title>Genome sequencing of Roseivirga spongicola UST030701-084.</title>
        <authorList>
            <person name="Selvaratnam C."/>
            <person name="Thevarajoo S."/>
            <person name="Goh K.M."/>
            <person name="Ee R."/>
            <person name="Chan K.-G."/>
            <person name="Chong C.S."/>
        </authorList>
    </citation>
    <scope>NUCLEOTIDE SEQUENCE [LARGE SCALE GENOMIC DNA]</scope>
    <source>
        <strain evidence="6 7">UST030701-084</strain>
    </source>
</reference>
<proteinExistence type="predicted"/>
<evidence type="ECO:0000313" key="6">
    <source>
        <dbReference type="EMBL" id="KYG75955.1"/>
    </source>
</evidence>
<keyword evidence="2" id="KW-0201">Cytochrome c-type biogenesis</keyword>
<dbReference type="CDD" id="cd02966">
    <property type="entry name" value="TlpA_like_family"/>
    <property type="match status" value="1"/>
</dbReference>
<evidence type="ECO:0000256" key="2">
    <source>
        <dbReference type="ARBA" id="ARBA00022748"/>
    </source>
</evidence>
<dbReference type="InterPro" id="IPR012336">
    <property type="entry name" value="Thioredoxin-like_fold"/>
</dbReference>
<dbReference type="SUPFAM" id="SSF52833">
    <property type="entry name" value="Thioredoxin-like"/>
    <property type="match status" value="1"/>
</dbReference>
<evidence type="ECO:0000259" key="5">
    <source>
        <dbReference type="PROSITE" id="PS51352"/>
    </source>
</evidence>
<dbReference type="Proteomes" id="UP000075606">
    <property type="component" value="Unassembled WGS sequence"/>
</dbReference>
<dbReference type="GO" id="GO:0017004">
    <property type="term" value="P:cytochrome complex assembly"/>
    <property type="evidence" value="ECO:0007669"/>
    <property type="project" value="UniProtKB-KW"/>
</dbReference>
<feature type="domain" description="Thioredoxin" evidence="5">
    <location>
        <begin position="373"/>
        <end position="519"/>
    </location>
</feature>
<keyword evidence="4" id="KW-0676">Redox-active center</keyword>
<organism evidence="6 7">
    <name type="scientific">Roseivirga spongicola</name>
    <dbReference type="NCBI Taxonomy" id="333140"/>
    <lineage>
        <taxon>Bacteria</taxon>
        <taxon>Pseudomonadati</taxon>
        <taxon>Bacteroidota</taxon>
        <taxon>Cytophagia</taxon>
        <taxon>Cytophagales</taxon>
        <taxon>Roseivirgaceae</taxon>
        <taxon>Roseivirga</taxon>
    </lineage>
</organism>
<dbReference type="AlphaFoldDB" id="A0A150XB54"/>
<dbReference type="InterPro" id="IPR013766">
    <property type="entry name" value="Thioredoxin_domain"/>
</dbReference>
<name>A0A150XB54_9BACT</name>
<dbReference type="Pfam" id="PF13905">
    <property type="entry name" value="Thioredoxin_8"/>
    <property type="match status" value="1"/>
</dbReference>
<dbReference type="EMBL" id="LRPC01000012">
    <property type="protein sequence ID" value="KYG75955.1"/>
    <property type="molecule type" value="Genomic_DNA"/>
</dbReference>
<evidence type="ECO:0000256" key="1">
    <source>
        <dbReference type="ARBA" id="ARBA00004196"/>
    </source>
</evidence>
<dbReference type="InterPro" id="IPR036249">
    <property type="entry name" value="Thioredoxin-like_sf"/>
</dbReference>